<protein>
    <submittedName>
        <fullName evidence="2">Uncharacterized protein</fullName>
    </submittedName>
</protein>
<dbReference type="AlphaFoldDB" id="A0A445FCY8"/>
<gene>
    <name evidence="2" type="ORF">D0Y65_050662</name>
</gene>
<proteinExistence type="predicted"/>
<evidence type="ECO:0000313" key="3">
    <source>
        <dbReference type="Proteomes" id="UP000289340"/>
    </source>
</evidence>
<dbReference type="Proteomes" id="UP000289340">
    <property type="component" value="Chromosome 19"/>
</dbReference>
<name>A0A445FCY8_GLYSO</name>
<dbReference type="EMBL" id="QZWG01000019">
    <property type="protein sequence ID" value="RZB46708.1"/>
    <property type="molecule type" value="Genomic_DNA"/>
</dbReference>
<sequence length="282" mass="31813">MVKYTLREFPERFAKDRIRFPTSRVQSCWMTGPLDGPIACFLIKVDPWVLVPITFRGPYVLASRGLHALAFRGLRVLIFRASSFLLSVPGPPPDIGGRPTVRAHPEREAITHLLCIPGQDFTRGAAKRRVWIMRTKMTTFTWIWMTLLFSNILPGDHNANLPLQMYRLESHPQRHPVDPEKSNRALGFPALGSRLQDTQWTRRSPTGSWNCQALITGLCQFYGVSVTSNKGIRPPTNRAFIKKYCVSRQAQGETPQQPGDGQQRATDAPPSPLEFTSAHPQN</sequence>
<feature type="non-terminal residue" evidence="2">
    <location>
        <position position="282"/>
    </location>
</feature>
<accession>A0A445FCY8</accession>
<keyword evidence="3" id="KW-1185">Reference proteome</keyword>
<organism evidence="2 3">
    <name type="scientific">Glycine soja</name>
    <name type="common">Wild soybean</name>
    <dbReference type="NCBI Taxonomy" id="3848"/>
    <lineage>
        <taxon>Eukaryota</taxon>
        <taxon>Viridiplantae</taxon>
        <taxon>Streptophyta</taxon>
        <taxon>Embryophyta</taxon>
        <taxon>Tracheophyta</taxon>
        <taxon>Spermatophyta</taxon>
        <taxon>Magnoliopsida</taxon>
        <taxon>eudicotyledons</taxon>
        <taxon>Gunneridae</taxon>
        <taxon>Pentapetalae</taxon>
        <taxon>rosids</taxon>
        <taxon>fabids</taxon>
        <taxon>Fabales</taxon>
        <taxon>Fabaceae</taxon>
        <taxon>Papilionoideae</taxon>
        <taxon>50 kb inversion clade</taxon>
        <taxon>NPAAA clade</taxon>
        <taxon>indigoferoid/millettioid clade</taxon>
        <taxon>Phaseoleae</taxon>
        <taxon>Glycine</taxon>
        <taxon>Glycine subgen. Soja</taxon>
    </lineage>
</organism>
<feature type="compositionally biased region" description="Polar residues" evidence="1">
    <location>
        <begin position="248"/>
        <end position="265"/>
    </location>
</feature>
<evidence type="ECO:0000313" key="2">
    <source>
        <dbReference type="EMBL" id="RZB46708.1"/>
    </source>
</evidence>
<comment type="caution">
    <text evidence="2">The sequence shown here is derived from an EMBL/GenBank/DDBJ whole genome shotgun (WGS) entry which is preliminary data.</text>
</comment>
<evidence type="ECO:0000256" key="1">
    <source>
        <dbReference type="SAM" id="MobiDB-lite"/>
    </source>
</evidence>
<reference evidence="2 3" key="1">
    <citation type="submission" date="2018-09" db="EMBL/GenBank/DDBJ databases">
        <title>A high-quality reference genome of wild soybean provides a powerful tool to mine soybean genomes.</title>
        <authorList>
            <person name="Xie M."/>
            <person name="Chung C.Y.L."/>
            <person name="Li M.-W."/>
            <person name="Wong F.-L."/>
            <person name="Chan T.-F."/>
            <person name="Lam H.-M."/>
        </authorList>
    </citation>
    <scope>NUCLEOTIDE SEQUENCE [LARGE SCALE GENOMIC DNA]</scope>
    <source>
        <strain evidence="3">cv. W05</strain>
        <tissue evidence="2">Hypocotyl of etiolated seedlings</tissue>
    </source>
</reference>
<feature type="region of interest" description="Disordered" evidence="1">
    <location>
        <begin position="247"/>
        <end position="282"/>
    </location>
</feature>